<evidence type="ECO:0000256" key="6">
    <source>
        <dbReference type="PIRSR" id="PIRSR000185-3"/>
    </source>
</evidence>
<dbReference type="PROSITE" id="PS00074">
    <property type="entry name" value="GLFV_DEHYDROGENASE"/>
    <property type="match status" value="1"/>
</dbReference>
<feature type="site" description="Important for catalysis" evidence="6">
    <location>
        <position position="152"/>
    </location>
</feature>
<dbReference type="Pfam" id="PF02812">
    <property type="entry name" value="ELFV_dehydrog_N"/>
    <property type="match status" value="1"/>
</dbReference>
<dbReference type="InterPro" id="IPR046346">
    <property type="entry name" value="Aminoacid_DH-like_N_sf"/>
</dbReference>
<evidence type="ECO:0000313" key="9">
    <source>
        <dbReference type="EMBL" id="MCQ8185200.1"/>
    </source>
</evidence>
<dbReference type="InterPro" id="IPR006097">
    <property type="entry name" value="Glu/Leu/Phe/Val/Trp_DH_dimer"/>
</dbReference>
<reference evidence="9" key="1">
    <citation type="submission" date="2022-07" db="EMBL/GenBank/DDBJ databases">
        <title>Parvularcula maris sp. nov., an algicidal bacterium isolated from seawater.</title>
        <authorList>
            <person name="Li F."/>
        </authorList>
    </citation>
    <scope>NUCLEOTIDE SEQUENCE</scope>
    <source>
        <strain evidence="9">BGMRC 0090</strain>
    </source>
</reference>
<dbReference type="CDD" id="cd01076">
    <property type="entry name" value="NAD_bind_1_Glu_DH"/>
    <property type="match status" value="1"/>
</dbReference>
<dbReference type="RefSeq" id="WP_256619068.1">
    <property type="nucleotide sequence ID" value="NZ_JANIBC010000004.1"/>
</dbReference>
<dbReference type="PANTHER" id="PTHR11606:SF13">
    <property type="entry name" value="GLUTAMATE DEHYDROGENASE 1, MITOCHONDRIAL"/>
    <property type="match status" value="1"/>
</dbReference>
<dbReference type="Gene3D" id="3.40.50.10860">
    <property type="entry name" value="Leucine Dehydrogenase, chain A, domain 1"/>
    <property type="match status" value="1"/>
</dbReference>
<dbReference type="InterPro" id="IPR006095">
    <property type="entry name" value="Glu/Leu/Phe/Val/Trp_DH"/>
</dbReference>
<dbReference type="InterPro" id="IPR014362">
    <property type="entry name" value="Glu_DH"/>
</dbReference>
<feature type="active site" description="Proton donor" evidence="4">
    <location>
        <position position="110"/>
    </location>
</feature>
<feature type="binding site" evidence="5">
    <location>
        <position position="74"/>
    </location>
    <ligand>
        <name>substrate</name>
    </ligand>
</feature>
<evidence type="ECO:0000256" key="7">
    <source>
        <dbReference type="RuleBase" id="RU004417"/>
    </source>
</evidence>
<evidence type="ECO:0000256" key="2">
    <source>
        <dbReference type="ARBA" id="ARBA00023002"/>
    </source>
</evidence>
<keyword evidence="2 3" id="KW-0560">Oxidoreductase</keyword>
<evidence type="ECO:0000256" key="5">
    <source>
        <dbReference type="PIRSR" id="PIRSR000185-2"/>
    </source>
</evidence>
<sequence length="474" mass="52608">MAQEHMERETTFRESVDIMFDRAASHLDVSEGLKHKIKVCNSVYAVRFGVRLRGDIHTFTGYRAVHSEHLEPVKGGIRYATSVNQDEVEALAALMTYKCAIVQVPFGGSKGGLAINPRDWDEDELERITRRFTYELAKRDLIHPSQNVPAPDMGTGEREMAWMADQYKRMNPTDIDAAACVTGKPLGSGGIAGRVEATGRGVQYALQEFFRHPEDMAKASLTGTLDGKRVIVQGLGNVGYHAAKFLSQEDGCKVTAVIERDGAIVDENGIDIDELKNYINRAGKVKGYHHGQYVEDGAKALENDCDILIPAAIEGSIWRGNAANIKANLIIEAANGPVTANADTILREKGTVIIPDMYANAGGVTVSYFEWVKNLNHIRFGRMQRREDEKQKTMLLHELEKVTGQKFSDEFVAKFGRGADEIDLVRSGLDDTMRGAYQSMREVWHGIDGIEDMRTAAYYVSLRDIANSYRSLGL</sequence>
<feature type="binding site" evidence="5">
    <location>
        <position position="237"/>
    </location>
    <ligand>
        <name>NAD(+)</name>
        <dbReference type="ChEBI" id="CHEBI:57540"/>
    </ligand>
</feature>
<feature type="binding site" evidence="5">
    <location>
        <position position="198"/>
    </location>
    <ligand>
        <name>NAD(+)</name>
        <dbReference type="ChEBI" id="CHEBI:57540"/>
    </ligand>
</feature>
<comment type="caution">
    <text evidence="9">The sequence shown here is derived from an EMBL/GenBank/DDBJ whole genome shotgun (WGS) entry which is preliminary data.</text>
</comment>
<dbReference type="InterPro" id="IPR033524">
    <property type="entry name" value="Glu/Leu/Phe/Val_DH_AS"/>
</dbReference>
<dbReference type="AlphaFoldDB" id="A0A9X2L8V7"/>
<comment type="similarity">
    <text evidence="1 3 7">Belongs to the Glu/Leu/Phe/Val dehydrogenases family.</text>
</comment>
<feature type="domain" description="Glutamate/phenylalanine/leucine/valine/L-tryptophan dehydrogenase C-terminal" evidence="8">
    <location>
        <begin position="191"/>
        <end position="473"/>
    </location>
</feature>
<dbReference type="GO" id="GO:0006538">
    <property type="term" value="P:L-glutamate catabolic process"/>
    <property type="evidence" value="ECO:0007669"/>
    <property type="project" value="TreeGrafter"/>
</dbReference>
<dbReference type="InterPro" id="IPR036291">
    <property type="entry name" value="NAD(P)-bd_dom_sf"/>
</dbReference>
<dbReference type="InterPro" id="IPR033922">
    <property type="entry name" value="NAD_bind_Glu_DH"/>
</dbReference>
<dbReference type="FunFam" id="3.40.50.720:FF:000100">
    <property type="entry name" value="Glutamate dehydrogenase 1, mitochondrial"/>
    <property type="match status" value="1"/>
</dbReference>
<evidence type="ECO:0000256" key="1">
    <source>
        <dbReference type="ARBA" id="ARBA00006382"/>
    </source>
</evidence>
<keyword evidence="10" id="KW-1185">Reference proteome</keyword>
<dbReference type="FunFam" id="3.40.50.10860:FF:000003">
    <property type="entry name" value="Glutamate dehydrogenase"/>
    <property type="match status" value="1"/>
</dbReference>
<evidence type="ECO:0000259" key="8">
    <source>
        <dbReference type="SMART" id="SM00839"/>
    </source>
</evidence>
<dbReference type="Proteomes" id="UP001142610">
    <property type="component" value="Unassembled WGS sequence"/>
</dbReference>
<dbReference type="SMART" id="SM00839">
    <property type="entry name" value="ELFV_dehydrog"/>
    <property type="match status" value="1"/>
</dbReference>
<gene>
    <name evidence="9" type="ORF">NOG11_07315</name>
</gene>
<dbReference type="PIRSF" id="PIRSF000185">
    <property type="entry name" value="Glu_DH"/>
    <property type="match status" value="1"/>
</dbReference>
<dbReference type="GO" id="GO:0000166">
    <property type="term" value="F:nucleotide binding"/>
    <property type="evidence" value="ECO:0007669"/>
    <property type="project" value="UniProtKB-KW"/>
</dbReference>
<feature type="binding site" evidence="5">
    <location>
        <position position="367"/>
    </location>
    <ligand>
        <name>substrate</name>
    </ligand>
</feature>
<evidence type="ECO:0000313" key="10">
    <source>
        <dbReference type="Proteomes" id="UP001142610"/>
    </source>
</evidence>
<protein>
    <recommendedName>
        <fullName evidence="3">Glutamate dehydrogenase</fullName>
    </recommendedName>
</protein>
<dbReference type="Pfam" id="PF00208">
    <property type="entry name" value="ELFV_dehydrog"/>
    <property type="match status" value="1"/>
</dbReference>
<accession>A0A9X2L8V7</accession>
<dbReference type="Gene3D" id="3.40.50.720">
    <property type="entry name" value="NAD(P)-binding Rossmann-like Domain"/>
    <property type="match status" value="1"/>
</dbReference>
<dbReference type="SUPFAM" id="SSF51735">
    <property type="entry name" value="NAD(P)-binding Rossmann-fold domains"/>
    <property type="match status" value="1"/>
</dbReference>
<organism evidence="9 10">
    <name type="scientific">Parvularcula maris</name>
    <dbReference type="NCBI Taxonomy" id="2965077"/>
    <lineage>
        <taxon>Bacteria</taxon>
        <taxon>Pseudomonadati</taxon>
        <taxon>Pseudomonadota</taxon>
        <taxon>Alphaproteobacteria</taxon>
        <taxon>Parvularculales</taxon>
        <taxon>Parvularculaceae</taxon>
        <taxon>Parvularcula</taxon>
    </lineage>
</organism>
<dbReference type="GO" id="GO:0004352">
    <property type="term" value="F:glutamate dehydrogenase (NAD+) activity"/>
    <property type="evidence" value="ECO:0007669"/>
    <property type="project" value="TreeGrafter"/>
</dbReference>
<evidence type="ECO:0000256" key="4">
    <source>
        <dbReference type="PIRSR" id="PIRSR000185-1"/>
    </source>
</evidence>
<dbReference type="InterPro" id="IPR006096">
    <property type="entry name" value="Glu/Leu/Phe/Val/Trp_DH_C"/>
</dbReference>
<name>A0A9X2L8V7_9PROT</name>
<dbReference type="SUPFAM" id="SSF53223">
    <property type="entry name" value="Aminoacid dehydrogenase-like, N-terminal domain"/>
    <property type="match status" value="1"/>
</dbReference>
<proteinExistence type="inferred from homology"/>
<dbReference type="PANTHER" id="PTHR11606">
    <property type="entry name" value="GLUTAMATE DEHYDROGENASE"/>
    <property type="match status" value="1"/>
</dbReference>
<dbReference type="PRINTS" id="PR00082">
    <property type="entry name" value="GLFDHDRGNASE"/>
</dbReference>
<evidence type="ECO:0000256" key="3">
    <source>
        <dbReference type="PIRNR" id="PIRNR000185"/>
    </source>
</evidence>
<keyword evidence="5" id="KW-0520">NAD</keyword>
<dbReference type="EMBL" id="JANIBC010000004">
    <property type="protein sequence ID" value="MCQ8185200.1"/>
    <property type="molecule type" value="Genomic_DNA"/>
</dbReference>
<keyword evidence="5" id="KW-0547">Nucleotide-binding</keyword>
<feature type="binding site" evidence="5">
    <location>
        <position position="98"/>
    </location>
    <ligand>
        <name>substrate</name>
    </ligand>
</feature>